<evidence type="ECO:0000313" key="1">
    <source>
        <dbReference type="EMBL" id="KAE8666892.1"/>
    </source>
</evidence>
<dbReference type="AlphaFoldDB" id="A0A6A2WY08"/>
<proteinExistence type="predicted"/>
<evidence type="ECO:0000313" key="2">
    <source>
        <dbReference type="Proteomes" id="UP000436088"/>
    </source>
</evidence>
<name>A0A6A2WY08_HIBSY</name>
<reference evidence="1" key="1">
    <citation type="submission" date="2019-09" db="EMBL/GenBank/DDBJ databases">
        <title>Draft genome information of white flower Hibiscus syriacus.</title>
        <authorList>
            <person name="Kim Y.-M."/>
        </authorList>
    </citation>
    <scope>NUCLEOTIDE SEQUENCE [LARGE SCALE GENOMIC DNA]</scope>
    <source>
        <strain evidence="1">YM2019G1</strain>
    </source>
</reference>
<protein>
    <recommendedName>
        <fullName evidence="3">Reverse transcriptase zinc-binding domain-containing protein</fullName>
    </recommendedName>
</protein>
<gene>
    <name evidence="1" type="ORF">F3Y22_tig00112487pilonHSYRG00023</name>
</gene>
<organism evidence="1 2">
    <name type="scientific">Hibiscus syriacus</name>
    <name type="common">Rose of Sharon</name>
    <dbReference type="NCBI Taxonomy" id="106335"/>
    <lineage>
        <taxon>Eukaryota</taxon>
        <taxon>Viridiplantae</taxon>
        <taxon>Streptophyta</taxon>
        <taxon>Embryophyta</taxon>
        <taxon>Tracheophyta</taxon>
        <taxon>Spermatophyta</taxon>
        <taxon>Magnoliopsida</taxon>
        <taxon>eudicotyledons</taxon>
        <taxon>Gunneridae</taxon>
        <taxon>Pentapetalae</taxon>
        <taxon>rosids</taxon>
        <taxon>malvids</taxon>
        <taxon>Malvales</taxon>
        <taxon>Malvaceae</taxon>
        <taxon>Malvoideae</taxon>
        <taxon>Hibiscus</taxon>
    </lineage>
</organism>
<dbReference type="Proteomes" id="UP000436088">
    <property type="component" value="Unassembled WGS sequence"/>
</dbReference>
<comment type="caution">
    <text evidence="1">The sequence shown here is derived from an EMBL/GenBank/DDBJ whole genome shotgun (WGS) entry which is preliminary data.</text>
</comment>
<dbReference type="PANTHER" id="PTHR33116">
    <property type="entry name" value="REVERSE TRANSCRIPTASE ZINC-BINDING DOMAIN-CONTAINING PROTEIN-RELATED-RELATED"/>
    <property type="match status" value="1"/>
</dbReference>
<dbReference type="PANTHER" id="PTHR33116:SF86">
    <property type="entry name" value="REVERSE TRANSCRIPTASE DOMAIN-CONTAINING PROTEIN"/>
    <property type="match status" value="1"/>
</dbReference>
<accession>A0A6A2WY08</accession>
<dbReference type="EMBL" id="VEPZ02001590">
    <property type="protein sequence ID" value="KAE8666892.1"/>
    <property type="molecule type" value="Genomic_DNA"/>
</dbReference>
<keyword evidence="2" id="KW-1185">Reference proteome</keyword>
<sequence length="205" mass="23881">MMNLRSFSRELKPANVGRITLAKSVLATIPYYMQSTMLPKTTCKEIEMIIRHFLWGKSEDKRGITLVRWNTVCSLIPNDGLVFKILEKQNDAFLMKISFNLVTCPNQLWAQVLRTKYRWKETVPQDIAKPSCTRLWKGISLVWENVRDSLVWSIGNDSSIDFRRGPWLGDIGASKDHFNIQERFRNLPKVTIDKMVNGQGEWKWC</sequence>
<evidence type="ECO:0008006" key="3">
    <source>
        <dbReference type="Google" id="ProtNLM"/>
    </source>
</evidence>